<keyword evidence="6" id="KW-1185">Reference proteome</keyword>
<protein>
    <submittedName>
        <fullName evidence="5">Protein takeout</fullName>
    </submittedName>
</protein>
<dbReference type="InterPro" id="IPR038606">
    <property type="entry name" value="To_sf"/>
</dbReference>
<evidence type="ECO:0000256" key="3">
    <source>
        <dbReference type="ARBA" id="ARBA00060902"/>
    </source>
</evidence>
<dbReference type="FunFam" id="3.15.10.30:FF:000001">
    <property type="entry name" value="Takeout-like protein 1"/>
    <property type="match status" value="1"/>
</dbReference>
<gene>
    <name evidence="5" type="primary">to_1</name>
    <name evidence="5" type="ORF">B7P43_G07897</name>
</gene>
<dbReference type="InParanoid" id="A0A2J7QTI6"/>
<dbReference type="SMART" id="SM00700">
    <property type="entry name" value="JHBP"/>
    <property type="match status" value="1"/>
</dbReference>
<dbReference type="Gene3D" id="3.15.10.30">
    <property type="entry name" value="Haemolymph juvenile hormone binding protein"/>
    <property type="match status" value="1"/>
</dbReference>
<dbReference type="GO" id="GO:0005615">
    <property type="term" value="C:extracellular space"/>
    <property type="evidence" value="ECO:0007669"/>
    <property type="project" value="TreeGrafter"/>
</dbReference>
<dbReference type="PANTHER" id="PTHR11008:SF32">
    <property type="entry name" value="CIRCADIAN CLOCK-CONTROLLED PROTEIN DAYWAKE-RELATED"/>
    <property type="match status" value="1"/>
</dbReference>
<proteinExistence type="inferred from homology"/>
<dbReference type="STRING" id="105785.A0A2J7QTI6"/>
<dbReference type="Proteomes" id="UP000235965">
    <property type="component" value="Unassembled WGS sequence"/>
</dbReference>
<accession>A0A2J7QTI6</accession>
<sequence length="253" mass="28349">METSELLLLLTLLGAWSGADSLKLPHYIKPCSRNDPDLNACAKQHAIQAIPQFINGDPKYKVPPLDPILIEELSVAQGSSNFGLFFLARNATLWGLKDVQVKDVRIDLQKHRIEYDLFFPVLDVQFRYNVSGKVLILPIRGDGQGNIVLKDSSVNVGYDYDRVRKESNGKEYVLPKDLKLSIDAKGMTIHLDNLFNGDKFLGDNMNTFLNENWKDVLADVGPTIGEAMAQVITIILSNIFQLVPYDEAFPDKV</sequence>
<dbReference type="OrthoDB" id="8194225at2759"/>
<evidence type="ECO:0000256" key="2">
    <source>
        <dbReference type="ARBA" id="ARBA00023108"/>
    </source>
</evidence>
<dbReference type="PANTHER" id="PTHR11008">
    <property type="entry name" value="PROTEIN TAKEOUT-LIKE PROTEIN"/>
    <property type="match status" value="1"/>
</dbReference>
<dbReference type="AlphaFoldDB" id="A0A2J7QTI6"/>
<comment type="caution">
    <text evidence="5">The sequence shown here is derived from an EMBL/GenBank/DDBJ whole genome shotgun (WGS) entry which is preliminary data.</text>
</comment>
<evidence type="ECO:0000313" key="6">
    <source>
        <dbReference type="Proteomes" id="UP000235965"/>
    </source>
</evidence>
<organism evidence="5 6">
    <name type="scientific">Cryptotermes secundus</name>
    <dbReference type="NCBI Taxonomy" id="105785"/>
    <lineage>
        <taxon>Eukaryota</taxon>
        <taxon>Metazoa</taxon>
        <taxon>Ecdysozoa</taxon>
        <taxon>Arthropoda</taxon>
        <taxon>Hexapoda</taxon>
        <taxon>Insecta</taxon>
        <taxon>Pterygota</taxon>
        <taxon>Neoptera</taxon>
        <taxon>Polyneoptera</taxon>
        <taxon>Dictyoptera</taxon>
        <taxon>Blattodea</taxon>
        <taxon>Blattoidea</taxon>
        <taxon>Termitoidae</taxon>
        <taxon>Kalotermitidae</taxon>
        <taxon>Cryptotermitinae</taxon>
        <taxon>Cryptotermes</taxon>
    </lineage>
</organism>
<dbReference type="Pfam" id="PF06585">
    <property type="entry name" value="JHBP"/>
    <property type="match status" value="1"/>
</dbReference>
<keyword evidence="1 4" id="KW-0732">Signal</keyword>
<dbReference type="EMBL" id="NEVH01011194">
    <property type="protein sequence ID" value="PNF31885.1"/>
    <property type="molecule type" value="Genomic_DNA"/>
</dbReference>
<reference evidence="5 6" key="1">
    <citation type="submission" date="2017-12" db="EMBL/GenBank/DDBJ databases">
        <title>Hemimetabolous genomes reveal molecular basis of termite eusociality.</title>
        <authorList>
            <person name="Harrison M.C."/>
            <person name="Jongepier E."/>
            <person name="Robertson H.M."/>
            <person name="Arning N."/>
            <person name="Bitard-Feildel T."/>
            <person name="Chao H."/>
            <person name="Childers C.P."/>
            <person name="Dinh H."/>
            <person name="Doddapaneni H."/>
            <person name="Dugan S."/>
            <person name="Gowin J."/>
            <person name="Greiner C."/>
            <person name="Han Y."/>
            <person name="Hu H."/>
            <person name="Hughes D.S.T."/>
            <person name="Huylmans A.-K."/>
            <person name="Kemena C."/>
            <person name="Kremer L.P.M."/>
            <person name="Lee S.L."/>
            <person name="Lopez-Ezquerra A."/>
            <person name="Mallet L."/>
            <person name="Monroy-Kuhn J.M."/>
            <person name="Moser A."/>
            <person name="Murali S.C."/>
            <person name="Muzny D.M."/>
            <person name="Otani S."/>
            <person name="Piulachs M.-D."/>
            <person name="Poelchau M."/>
            <person name="Qu J."/>
            <person name="Schaub F."/>
            <person name="Wada-Katsumata A."/>
            <person name="Worley K.C."/>
            <person name="Xie Q."/>
            <person name="Ylla G."/>
            <person name="Poulsen M."/>
            <person name="Gibbs R.A."/>
            <person name="Schal C."/>
            <person name="Richards S."/>
            <person name="Belles X."/>
            <person name="Korb J."/>
            <person name="Bornberg-Bauer E."/>
        </authorList>
    </citation>
    <scope>NUCLEOTIDE SEQUENCE [LARGE SCALE GENOMIC DNA]</scope>
    <source>
        <tissue evidence="5">Whole body</tissue>
    </source>
</reference>
<comment type="similarity">
    <text evidence="3">Belongs to the TO family.</text>
</comment>
<evidence type="ECO:0000313" key="5">
    <source>
        <dbReference type="EMBL" id="PNF31885.1"/>
    </source>
</evidence>
<evidence type="ECO:0000256" key="1">
    <source>
        <dbReference type="ARBA" id="ARBA00022729"/>
    </source>
</evidence>
<dbReference type="GO" id="GO:0007623">
    <property type="term" value="P:circadian rhythm"/>
    <property type="evidence" value="ECO:0007669"/>
    <property type="project" value="UniProtKB-ARBA"/>
</dbReference>
<evidence type="ECO:0000256" key="4">
    <source>
        <dbReference type="SAM" id="SignalP"/>
    </source>
</evidence>
<dbReference type="InterPro" id="IPR010562">
    <property type="entry name" value="Haemolymph_juvenile_hormone-bd"/>
</dbReference>
<name>A0A2J7QTI6_9NEOP</name>
<feature type="signal peptide" evidence="4">
    <location>
        <begin position="1"/>
        <end position="21"/>
    </location>
</feature>
<keyword evidence="2" id="KW-0090">Biological rhythms</keyword>
<feature type="chain" id="PRO_5014471323" evidence="4">
    <location>
        <begin position="22"/>
        <end position="253"/>
    </location>
</feature>